<evidence type="ECO:0000313" key="3">
    <source>
        <dbReference type="Proteomes" id="UP000624404"/>
    </source>
</evidence>
<dbReference type="Gene3D" id="3.40.50.1240">
    <property type="entry name" value="Phosphoglycerate mutase-like"/>
    <property type="match status" value="1"/>
</dbReference>
<dbReference type="AlphaFoldDB" id="A0A8H2ZPL8"/>
<feature type="region of interest" description="Disordered" evidence="1">
    <location>
        <begin position="212"/>
        <end position="235"/>
    </location>
</feature>
<evidence type="ECO:0000313" key="2">
    <source>
        <dbReference type="EMBL" id="CAD6446822.1"/>
    </source>
</evidence>
<name>A0A8H2ZPL8_9HELO</name>
<dbReference type="SUPFAM" id="SSF53254">
    <property type="entry name" value="Phosphoglycerate mutase-like"/>
    <property type="match status" value="1"/>
</dbReference>
<dbReference type="InterPro" id="IPR050275">
    <property type="entry name" value="PGM_Phosphatase"/>
</dbReference>
<dbReference type="Proteomes" id="UP000624404">
    <property type="component" value="Unassembled WGS sequence"/>
</dbReference>
<dbReference type="OrthoDB" id="496981at2759"/>
<gene>
    <name evidence="2" type="ORF">SCLTRI_LOCUS6614</name>
</gene>
<sequence length="390" mass="43992">MHAIVHLIRHEKSVHKAPGVYERLACFMCDPDLTIEGRENCRIFAKNFSSDTNYITHIWCSPMKRTINTALLSFKDVIARGVKVQAMDLLQNRDASANGIGMDKEDLQKHFGEQVDFDKVEKGWNEKFVGKWAPGNQDWKMPALKMALKDLRSTTNVAEVVIVSHGSLLDDLTHLRGDYRRSWRGEVRSYLINDLGEPCQLLNRNALKQYRSHATDDQTIPKADQDLPNTNDPDQSRLAVALNPSASKDSGEALVEINLVNEAIPRTIPTTVKILETAKQPENNPTTSAQPLQQDTTAITLKRVCPQEFKAEPIHTSKKISRAVEGTNKLMGIWSMSDHDIARKVMKNEWMWIKEQVSVQLTMNKAKLENTHSSDGNEIKESESEIVVAV</sequence>
<dbReference type="InterPro" id="IPR029033">
    <property type="entry name" value="His_PPase_superfam"/>
</dbReference>
<organism evidence="2 3">
    <name type="scientific">Sclerotinia trifoliorum</name>
    <dbReference type="NCBI Taxonomy" id="28548"/>
    <lineage>
        <taxon>Eukaryota</taxon>
        <taxon>Fungi</taxon>
        <taxon>Dikarya</taxon>
        <taxon>Ascomycota</taxon>
        <taxon>Pezizomycotina</taxon>
        <taxon>Leotiomycetes</taxon>
        <taxon>Helotiales</taxon>
        <taxon>Sclerotiniaceae</taxon>
        <taxon>Sclerotinia</taxon>
    </lineage>
</organism>
<accession>A0A8H2ZPL8</accession>
<dbReference type="EMBL" id="CAJHIA010000021">
    <property type="protein sequence ID" value="CAD6446822.1"/>
    <property type="molecule type" value="Genomic_DNA"/>
</dbReference>
<dbReference type="PANTHER" id="PTHR48100:SF66">
    <property type="entry name" value="BROAD-SPECIFICITY PHOSPHATASE YOR283W"/>
    <property type="match status" value="1"/>
</dbReference>
<proteinExistence type="predicted"/>
<comment type="caution">
    <text evidence="2">The sequence shown here is derived from an EMBL/GenBank/DDBJ whole genome shotgun (WGS) entry which is preliminary data.</text>
</comment>
<dbReference type="CDD" id="cd07067">
    <property type="entry name" value="HP_PGM_like"/>
    <property type="match status" value="1"/>
</dbReference>
<protein>
    <submittedName>
        <fullName evidence="2">06d4e72c-c8eb-42f7-add8-6232fd7e2480</fullName>
    </submittedName>
</protein>
<dbReference type="PANTHER" id="PTHR48100">
    <property type="entry name" value="BROAD-SPECIFICITY PHOSPHATASE YOR283W-RELATED"/>
    <property type="match status" value="1"/>
</dbReference>
<dbReference type="GO" id="GO:0016791">
    <property type="term" value="F:phosphatase activity"/>
    <property type="evidence" value="ECO:0007669"/>
    <property type="project" value="TreeGrafter"/>
</dbReference>
<dbReference type="InterPro" id="IPR013078">
    <property type="entry name" value="His_Pase_superF_clade-1"/>
</dbReference>
<dbReference type="GO" id="GO:0005829">
    <property type="term" value="C:cytosol"/>
    <property type="evidence" value="ECO:0007669"/>
    <property type="project" value="TreeGrafter"/>
</dbReference>
<reference evidence="2" key="1">
    <citation type="submission" date="2020-10" db="EMBL/GenBank/DDBJ databases">
        <authorList>
            <person name="Kusch S."/>
        </authorList>
    </citation>
    <scope>NUCLEOTIDE SEQUENCE</scope>
    <source>
        <strain evidence="2">SwB9</strain>
    </source>
</reference>
<dbReference type="Pfam" id="PF00300">
    <property type="entry name" value="His_Phos_1"/>
    <property type="match status" value="1"/>
</dbReference>
<evidence type="ECO:0000256" key="1">
    <source>
        <dbReference type="SAM" id="MobiDB-lite"/>
    </source>
</evidence>
<keyword evidence="3" id="KW-1185">Reference proteome</keyword>